<evidence type="ECO:0000313" key="3">
    <source>
        <dbReference type="Proteomes" id="UP000318103"/>
    </source>
</evidence>
<dbReference type="Proteomes" id="UP000318103">
    <property type="component" value="Unassembled WGS sequence"/>
</dbReference>
<accession>A0A542U7X3</accession>
<feature type="region of interest" description="Disordered" evidence="1">
    <location>
        <begin position="1"/>
        <end position="67"/>
    </location>
</feature>
<feature type="compositionally biased region" description="Low complexity" evidence="1">
    <location>
        <begin position="851"/>
        <end position="867"/>
    </location>
</feature>
<feature type="compositionally biased region" description="Low complexity" evidence="1">
    <location>
        <begin position="356"/>
        <end position="370"/>
    </location>
</feature>
<feature type="region of interest" description="Disordered" evidence="1">
    <location>
        <begin position="116"/>
        <end position="264"/>
    </location>
</feature>
<name>A0A542U7X3_9ACTN</name>
<feature type="compositionally biased region" description="Polar residues" evidence="1">
    <location>
        <begin position="764"/>
        <end position="778"/>
    </location>
</feature>
<feature type="compositionally biased region" description="Low complexity" evidence="1">
    <location>
        <begin position="924"/>
        <end position="966"/>
    </location>
</feature>
<organism evidence="2 3">
    <name type="scientific">Streptomyces puniciscabiei</name>
    <dbReference type="NCBI Taxonomy" id="164348"/>
    <lineage>
        <taxon>Bacteria</taxon>
        <taxon>Bacillati</taxon>
        <taxon>Actinomycetota</taxon>
        <taxon>Actinomycetes</taxon>
        <taxon>Kitasatosporales</taxon>
        <taxon>Streptomycetaceae</taxon>
        <taxon>Streptomyces</taxon>
    </lineage>
</organism>
<evidence type="ECO:0000313" key="2">
    <source>
        <dbReference type="EMBL" id="TQK95174.1"/>
    </source>
</evidence>
<feature type="compositionally biased region" description="Low complexity" evidence="1">
    <location>
        <begin position="888"/>
        <end position="910"/>
    </location>
</feature>
<keyword evidence="3" id="KW-1185">Reference proteome</keyword>
<feature type="compositionally biased region" description="Basic and acidic residues" evidence="1">
    <location>
        <begin position="139"/>
        <end position="153"/>
    </location>
</feature>
<feature type="compositionally biased region" description="Low complexity" evidence="1">
    <location>
        <begin position="22"/>
        <end position="33"/>
    </location>
</feature>
<feature type="compositionally biased region" description="Low complexity" evidence="1">
    <location>
        <begin position="194"/>
        <end position="230"/>
    </location>
</feature>
<feature type="region of interest" description="Disordered" evidence="1">
    <location>
        <begin position="1047"/>
        <end position="1092"/>
    </location>
</feature>
<feature type="compositionally biased region" description="Basic residues" evidence="1">
    <location>
        <begin position="1"/>
        <end position="11"/>
    </location>
</feature>
<feature type="compositionally biased region" description="Low complexity" evidence="1">
    <location>
        <begin position="382"/>
        <end position="401"/>
    </location>
</feature>
<feature type="compositionally biased region" description="Low complexity" evidence="1">
    <location>
        <begin position="554"/>
        <end position="575"/>
    </location>
</feature>
<protein>
    <submittedName>
        <fullName evidence="2">Syndecan 1</fullName>
    </submittedName>
</protein>
<dbReference type="EMBL" id="VFNX01000001">
    <property type="protein sequence ID" value="TQK95174.1"/>
    <property type="molecule type" value="Genomic_DNA"/>
</dbReference>
<evidence type="ECO:0000256" key="1">
    <source>
        <dbReference type="SAM" id="MobiDB-lite"/>
    </source>
</evidence>
<dbReference type="AlphaFoldDB" id="A0A542U7X3"/>
<feature type="compositionally biased region" description="Polar residues" evidence="1">
    <location>
        <begin position="231"/>
        <end position="251"/>
    </location>
</feature>
<feature type="compositionally biased region" description="Basic and acidic residues" evidence="1">
    <location>
        <begin position="176"/>
        <end position="189"/>
    </location>
</feature>
<proteinExistence type="predicted"/>
<feature type="compositionally biased region" description="Low complexity" evidence="1">
    <location>
        <begin position="330"/>
        <end position="341"/>
    </location>
</feature>
<feature type="compositionally biased region" description="Low complexity" evidence="1">
    <location>
        <begin position="726"/>
        <end position="736"/>
    </location>
</feature>
<feature type="compositionally biased region" description="Low complexity" evidence="1">
    <location>
        <begin position="525"/>
        <end position="546"/>
    </location>
</feature>
<reference evidence="2 3" key="1">
    <citation type="submission" date="2019-06" db="EMBL/GenBank/DDBJ databases">
        <title>Sequencing the genomes of 1000 actinobacteria strains.</title>
        <authorList>
            <person name="Klenk H.-P."/>
        </authorList>
    </citation>
    <scope>NUCLEOTIDE SEQUENCE [LARGE SCALE GENOMIC DNA]</scope>
    <source>
        <strain evidence="2 3">DSM 41929</strain>
    </source>
</reference>
<sequence>MAWRDRLRRRSTAPGAGGTLAGPGSAQQAAPGAMSTPASGAAGPTVPRDWDGGWRRTPPPTLTVARTPLGVSDGLAFRSGLTSWQNPSFDAGLGHALLPSAPVGLVHGVTGPVAPRATHSVGGPLLLRVPRPQAEETVETGRRAEEPVEERPDTAGARQRSAAPVPQVSRRTRPGARPDDTGRRQDSGSRQRAGGDAPGSAGAAADPNPTPRGTRSGDSAGATASAASGRVGQSGQAVPHSVQRSAETSPSRALIAAGPLLTVAAPDTPVRWSAADPGRPAIGPGLPVVRRIAVVPRSAGDSPAPRPPSGPGTATGAGRTAPHGQDTNGATEHTAPATPAPDVSATPARASDTTGTRSVRPRPLSPPLTVARRPSTPVRRIAVLGPGPAAAHPPAGPDVAPTTIPETTPNPAPPVQRTAGPARPDSRAPLGAPLTELPATARPLTTDGPEATGPTNGTHPPAGPALPIVQRTAGPARPDSRAPLGAPLTELPATARPLTTDGPEATGPTNGTHPPAGPALPIVQGQASAPGTGATPGPHGADPATPRTRPPHQIQPRPEPQAQPQTQTQTRTTGRPPAPAAVPEPSVARARARGGLGAPLSAMPSTADSAPPAGPGGAAGPPTAGGAEALPRIQRTPVRPDRTVTDTPATASGARAPSAPLLGATHTESGGGSPDSPVVQGVSLPASSASDVPATPLVTPVGPQSAPSTAGGPGSVQRAVAPEPPAASTGESATAGTGAGRPEPAVVTRIASAADAVQRRAPQTHPSSSPGQVSTSPEASAPTPAGPAESGVLSAGGRTPSREARAAGNAGVSGPAPLVVARSVTVARPGSGTDGVHTPGVIQRRTLPAQRQRSAPRSLALLAARPLTVNTRAPEGVTPPTGAHAAERPVVAASWRRAPAPAPAPSATSPSPVPGSEVPHVRRAAAGPVPSASAGPPSGASGPSRTRHTVPGVRPSPSVPRAVPVVRPAPPVQRATADGDMAVRPPSLPLSDPQAPPLQDQPYAPAAVTPLVPVVRATRTAPTAPATAPPRASDHMGPAVQRESARAGAVSAGVPVTAVPPRGRQRSSSTQPVPGTAGAGTPGPVGARQEPVVDLDELARRLLDPLARLLRADLRRGRERAGRPYDGRR</sequence>
<comment type="caution">
    <text evidence="2">The sequence shown here is derived from an EMBL/GenBank/DDBJ whole genome shotgun (WGS) entry which is preliminary data.</text>
</comment>
<feature type="region of interest" description="Disordered" evidence="1">
    <location>
        <begin position="293"/>
        <end position="999"/>
    </location>
</feature>
<feature type="compositionally biased region" description="Low complexity" evidence="1">
    <location>
        <begin position="311"/>
        <end position="322"/>
    </location>
</feature>
<gene>
    <name evidence="2" type="ORF">FB563_0041</name>
</gene>